<dbReference type="Pfam" id="PF16220">
    <property type="entry name" value="DUF4880"/>
    <property type="match status" value="1"/>
</dbReference>
<feature type="domain" description="FecR protein" evidence="2">
    <location>
        <begin position="141"/>
        <end position="233"/>
    </location>
</feature>
<dbReference type="RefSeq" id="WP_088589819.1">
    <property type="nucleotide sequence ID" value="NZ_CADIJU010000003.1"/>
</dbReference>
<protein>
    <submittedName>
        <fullName evidence="4">FecR family protein</fullName>
    </submittedName>
</protein>
<dbReference type="PANTHER" id="PTHR30273:SF2">
    <property type="entry name" value="PROTEIN FECR"/>
    <property type="match status" value="1"/>
</dbReference>
<feature type="region of interest" description="Disordered" evidence="1">
    <location>
        <begin position="1"/>
        <end position="28"/>
    </location>
</feature>
<evidence type="ECO:0000256" key="1">
    <source>
        <dbReference type="SAM" id="MobiDB-lite"/>
    </source>
</evidence>
<dbReference type="InterPro" id="IPR006860">
    <property type="entry name" value="FecR"/>
</dbReference>
<evidence type="ECO:0000313" key="4">
    <source>
        <dbReference type="EMBL" id="RBP21450.1"/>
    </source>
</evidence>
<reference evidence="4 5" key="1">
    <citation type="submission" date="2018-06" db="EMBL/GenBank/DDBJ databases">
        <title>Genomic Encyclopedia of Type Strains, Phase III (KMG-III): the genomes of soil and plant-associated and newly described type strains.</title>
        <authorList>
            <person name="Whitman W."/>
        </authorList>
    </citation>
    <scope>NUCLEOTIDE SEQUENCE [LARGE SCALE GENOMIC DNA]</scope>
    <source>
        <strain evidence="4 5">CECT 7342</strain>
    </source>
</reference>
<comment type="caution">
    <text evidence="4">The sequence shown here is derived from an EMBL/GenBank/DDBJ whole genome shotgun (WGS) entry which is preliminary data.</text>
</comment>
<dbReference type="InterPro" id="IPR012373">
    <property type="entry name" value="Ferrdict_sens_TM"/>
</dbReference>
<dbReference type="Pfam" id="PF04773">
    <property type="entry name" value="FecR"/>
    <property type="match status" value="1"/>
</dbReference>
<evidence type="ECO:0000259" key="3">
    <source>
        <dbReference type="Pfam" id="PF16220"/>
    </source>
</evidence>
<gene>
    <name evidence="4" type="ORF">DFP87_103705</name>
</gene>
<dbReference type="Proteomes" id="UP000252124">
    <property type="component" value="Unassembled WGS sequence"/>
</dbReference>
<dbReference type="PIRSF" id="PIRSF018266">
    <property type="entry name" value="FecR"/>
    <property type="match status" value="1"/>
</dbReference>
<feature type="domain" description="FecR N-terminal" evidence="3">
    <location>
        <begin position="35"/>
        <end position="77"/>
    </location>
</feature>
<dbReference type="PANTHER" id="PTHR30273">
    <property type="entry name" value="PERIPLASMIC SIGNAL SENSOR AND SIGMA FACTOR ACTIVATOR FECR-RELATED"/>
    <property type="match status" value="1"/>
</dbReference>
<sequence>MGFDRAGVSPGAPGARAENGAEDGAEGAADRAVLDEAIRWRIKLQYNTADASAWQAFDAWLRAQPAHALVWERLQALGARLQRPAAEMPGEAAAQILRQTEAAQARRSRRKALMSLGALAAGGWVAWRAGDAPAVRHALADVSTSRGERRRVTLPDGGTLVLNTETAVDIDYGGPVRRIRLLAGEVYLISGQDPLSRPLFVETRDGRAQALGTRYRVRQWDDGSEVAVDEGAVALLPRDGAGEAAGATLRAGESARMTPQGVRALAPVEGRVMDGGAWVEGALSVRDMPLDAFLQELSRYHGAIECDTAVARLPVSGVFQLDDTRKVLALLRQILPVEPQAGRLWWGGRVTRVRARARAPERARG</sequence>
<accession>A0ABX9GCE3</accession>
<evidence type="ECO:0000313" key="5">
    <source>
        <dbReference type="Proteomes" id="UP000252124"/>
    </source>
</evidence>
<proteinExistence type="predicted"/>
<dbReference type="GeneID" id="99734639"/>
<name>A0ABX9GCE3_9BURK</name>
<keyword evidence="5" id="KW-1185">Reference proteome</keyword>
<organism evidence="4 5">
    <name type="scientific">Achromobacter marplatensis</name>
    <dbReference type="NCBI Taxonomy" id="470868"/>
    <lineage>
        <taxon>Bacteria</taxon>
        <taxon>Pseudomonadati</taxon>
        <taxon>Pseudomonadota</taxon>
        <taxon>Betaproteobacteria</taxon>
        <taxon>Burkholderiales</taxon>
        <taxon>Alcaligenaceae</taxon>
        <taxon>Achromobacter</taxon>
    </lineage>
</organism>
<evidence type="ECO:0000259" key="2">
    <source>
        <dbReference type="Pfam" id="PF04773"/>
    </source>
</evidence>
<dbReference type="InterPro" id="IPR032623">
    <property type="entry name" value="FecR_N"/>
</dbReference>
<dbReference type="EMBL" id="QNRM01000003">
    <property type="protein sequence ID" value="RBP21450.1"/>
    <property type="molecule type" value="Genomic_DNA"/>
</dbReference>
<dbReference type="Gene3D" id="2.60.120.1440">
    <property type="match status" value="1"/>
</dbReference>